<dbReference type="Proteomes" id="UP000694867">
    <property type="component" value="Unplaced"/>
</dbReference>
<keyword evidence="9" id="KW-1185">Reference proteome</keyword>
<evidence type="ECO:0000313" key="9">
    <source>
        <dbReference type="Proteomes" id="UP000694867"/>
    </source>
</evidence>
<evidence type="ECO:0000256" key="2">
    <source>
        <dbReference type="ARBA" id="ARBA00022679"/>
    </source>
</evidence>
<dbReference type="PANTHER" id="PTHR24067">
    <property type="entry name" value="UBIQUITIN-CONJUGATING ENZYME E2"/>
    <property type="match status" value="1"/>
</dbReference>
<dbReference type="GeneID" id="100905105"/>
<dbReference type="KEGG" id="goe:100905105"/>
<dbReference type="CDD" id="cd23826">
    <property type="entry name" value="UEV_Morgue-like"/>
    <property type="match status" value="1"/>
</dbReference>
<dbReference type="InterPro" id="IPR016135">
    <property type="entry name" value="UBQ-conjugating_enzyme/RWD"/>
</dbReference>
<dbReference type="SUPFAM" id="SSF81383">
    <property type="entry name" value="F-box domain"/>
    <property type="match status" value="1"/>
</dbReference>
<organism evidence="9 10">
    <name type="scientific">Galendromus occidentalis</name>
    <name type="common">western predatory mite</name>
    <dbReference type="NCBI Taxonomy" id="34638"/>
    <lineage>
        <taxon>Eukaryota</taxon>
        <taxon>Metazoa</taxon>
        <taxon>Ecdysozoa</taxon>
        <taxon>Arthropoda</taxon>
        <taxon>Chelicerata</taxon>
        <taxon>Arachnida</taxon>
        <taxon>Acari</taxon>
        <taxon>Parasitiformes</taxon>
        <taxon>Mesostigmata</taxon>
        <taxon>Gamasina</taxon>
        <taxon>Phytoseioidea</taxon>
        <taxon>Phytoseiidae</taxon>
        <taxon>Typhlodrominae</taxon>
        <taxon>Galendromus</taxon>
    </lineage>
</organism>
<dbReference type="PROSITE" id="PS50181">
    <property type="entry name" value="FBOX"/>
    <property type="match status" value="1"/>
</dbReference>
<dbReference type="SMART" id="SM00256">
    <property type="entry name" value="FBOX"/>
    <property type="match status" value="1"/>
</dbReference>
<dbReference type="EC" id="2.3.2.23" evidence="1"/>
<dbReference type="FunFam" id="3.10.110.10:FF:000060">
    <property type="entry name" value="Ubiquitin conjugating enzyme (UbcB)"/>
    <property type="match status" value="1"/>
</dbReference>
<protein>
    <recommendedName>
        <fullName evidence="1">E2 ubiquitin-conjugating enzyme</fullName>
        <ecNumber evidence="1">2.3.2.23</ecNumber>
    </recommendedName>
</protein>
<feature type="domain" description="F-box" evidence="8">
    <location>
        <begin position="120"/>
        <end position="169"/>
    </location>
</feature>
<evidence type="ECO:0000256" key="3">
    <source>
        <dbReference type="ARBA" id="ARBA00022741"/>
    </source>
</evidence>
<evidence type="ECO:0000259" key="8">
    <source>
        <dbReference type="PROSITE" id="PS50181"/>
    </source>
</evidence>
<proteinExistence type="predicted"/>
<keyword evidence="5" id="KW-0067">ATP-binding</keyword>
<dbReference type="InterPro" id="IPR000608">
    <property type="entry name" value="UBC"/>
</dbReference>
<dbReference type="GO" id="GO:0061631">
    <property type="term" value="F:ubiquitin conjugating enzyme activity"/>
    <property type="evidence" value="ECO:0007669"/>
    <property type="project" value="UniProtKB-EC"/>
</dbReference>
<gene>
    <name evidence="10" type="primary">LOC100905105</name>
</gene>
<dbReference type="SUPFAM" id="SSF54495">
    <property type="entry name" value="UBC-like"/>
    <property type="match status" value="1"/>
</dbReference>
<dbReference type="RefSeq" id="XP_003746064.1">
    <property type="nucleotide sequence ID" value="XM_003746016.2"/>
</dbReference>
<keyword evidence="3" id="KW-0547">Nucleotide-binding</keyword>
<dbReference type="Pfam" id="PF00179">
    <property type="entry name" value="UQ_con"/>
    <property type="match status" value="1"/>
</dbReference>
<evidence type="ECO:0000256" key="5">
    <source>
        <dbReference type="ARBA" id="ARBA00022840"/>
    </source>
</evidence>
<feature type="region of interest" description="Disordered" evidence="6">
    <location>
        <begin position="57"/>
        <end position="97"/>
    </location>
</feature>
<dbReference type="Pfam" id="PF12937">
    <property type="entry name" value="F-box-like"/>
    <property type="match status" value="1"/>
</dbReference>
<dbReference type="InterPro" id="IPR050113">
    <property type="entry name" value="Ub_conjugating_enzyme"/>
</dbReference>
<dbReference type="GO" id="GO:0005524">
    <property type="term" value="F:ATP binding"/>
    <property type="evidence" value="ECO:0007669"/>
    <property type="project" value="UniProtKB-KW"/>
</dbReference>
<dbReference type="PROSITE" id="PS50127">
    <property type="entry name" value="UBC_2"/>
    <property type="match status" value="1"/>
</dbReference>
<dbReference type="Gene3D" id="3.10.110.10">
    <property type="entry name" value="Ubiquitin Conjugating Enzyme"/>
    <property type="match status" value="1"/>
</dbReference>
<accession>A0AAJ6QWA2</accession>
<dbReference type="InterPro" id="IPR001810">
    <property type="entry name" value="F-box_dom"/>
</dbReference>
<name>A0AAJ6QWA2_9ACAR</name>
<dbReference type="InterPro" id="IPR036047">
    <property type="entry name" value="F-box-like_dom_sf"/>
</dbReference>
<reference evidence="10" key="1">
    <citation type="submission" date="2025-08" db="UniProtKB">
        <authorList>
            <consortium name="RefSeq"/>
        </authorList>
    </citation>
    <scope>IDENTIFICATION</scope>
</reference>
<sequence>MARRKDKEPPERRDECHSCGGFYAQRSSASCLCLVCHSFLYPVSSCEVHSIRRPNVVNKSDSEDSGTEEPKDFYETVQPPPSKRVLKPNRQSIKKNPPTELNEVLQALCHARPVDDILQDGLIGSLPEEIILAIFSYLDDISLWSASQVCERWKDIIDRQLTESNWRRFTRIRWPFLTLDRPARSWKQTYSNLILSSNCFLCLSQVNDRLKHAKQHWHFHQKVQPTRASTSRSRTDVSCICRDSRIAHEMSMLAADPLDGVLLKPLDDLVFGEWHACIFGPAGSPYEGGQFYLSVSVSCRYPMDPPVVRFLTKIFHPNVSRHGDIGLDSLQHNWSLALTLSKILLSIQSLLTDPYTRVCMEPEIGKLYRENHALYEHTARLWTTLYAKHHLQRVP</sequence>
<evidence type="ECO:0000256" key="1">
    <source>
        <dbReference type="ARBA" id="ARBA00012486"/>
    </source>
</evidence>
<feature type="domain" description="UBC core" evidence="7">
    <location>
        <begin position="241"/>
        <end position="388"/>
    </location>
</feature>
<evidence type="ECO:0000256" key="6">
    <source>
        <dbReference type="SAM" id="MobiDB-lite"/>
    </source>
</evidence>
<dbReference type="AlphaFoldDB" id="A0AAJ6QWA2"/>
<keyword evidence="2" id="KW-0808">Transferase</keyword>
<dbReference type="Gene3D" id="1.20.1280.50">
    <property type="match status" value="1"/>
</dbReference>
<evidence type="ECO:0000313" key="10">
    <source>
        <dbReference type="RefSeq" id="XP_003746064.1"/>
    </source>
</evidence>
<dbReference type="SMART" id="SM00212">
    <property type="entry name" value="UBCc"/>
    <property type="match status" value="1"/>
</dbReference>
<evidence type="ECO:0000259" key="7">
    <source>
        <dbReference type="PROSITE" id="PS50127"/>
    </source>
</evidence>
<keyword evidence="4" id="KW-0833">Ubl conjugation pathway</keyword>
<evidence type="ECO:0000256" key="4">
    <source>
        <dbReference type="ARBA" id="ARBA00022786"/>
    </source>
</evidence>